<protein>
    <recommendedName>
        <fullName evidence="2">Fibronectin type-III domain-containing protein</fullName>
    </recommendedName>
</protein>
<dbReference type="Proteomes" id="UP000178969">
    <property type="component" value="Unassembled WGS sequence"/>
</dbReference>
<dbReference type="InterPro" id="IPR015914">
    <property type="entry name" value="PAPs_N"/>
</dbReference>
<evidence type="ECO:0000259" key="2">
    <source>
        <dbReference type="PROSITE" id="PS50853"/>
    </source>
</evidence>
<dbReference type="InterPro" id="IPR013783">
    <property type="entry name" value="Ig-like_fold"/>
</dbReference>
<dbReference type="InterPro" id="IPR014756">
    <property type="entry name" value="Ig_E-set"/>
</dbReference>
<evidence type="ECO:0000313" key="4">
    <source>
        <dbReference type="Proteomes" id="UP000178969"/>
    </source>
</evidence>
<evidence type="ECO:0000256" key="1">
    <source>
        <dbReference type="SAM" id="Phobius"/>
    </source>
</evidence>
<dbReference type="GO" id="GO:0046872">
    <property type="term" value="F:metal ion binding"/>
    <property type="evidence" value="ECO:0007669"/>
    <property type="project" value="InterPro"/>
</dbReference>
<dbReference type="SUPFAM" id="SSF49363">
    <property type="entry name" value="Purple acid phosphatase, N-terminal domain"/>
    <property type="match status" value="1"/>
</dbReference>
<dbReference type="STRING" id="1797299.A3A25_01305"/>
<dbReference type="AlphaFoldDB" id="A0A1F5C6B9"/>
<dbReference type="PROSITE" id="PS50853">
    <property type="entry name" value="FN3"/>
    <property type="match status" value="1"/>
</dbReference>
<dbReference type="GO" id="GO:0003993">
    <property type="term" value="F:acid phosphatase activity"/>
    <property type="evidence" value="ECO:0007669"/>
    <property type="project" value="InterPro"/>
</dbReference>
<dbReference type="Gene3D" id="2.60.40.10">
    <property type="entry name" value="Immunoglobulins"/>
    <property type="match status" value="4"/>
</dbReference>
<evidence type="ECO:0000313" key="3">
    <source>
        <dbReference type="EMBL" id="OGD38389.1"/>
    </source>
</evidence>
<reference evidence="3 4" key="1">
    <citation type="journal article" date="2016" name="Nat. Commun.">
        <title>Thousands of microbial genomes shed light on interconnected biogeochemical processes in an aquifer system.</title>
        <authorList>
            <person name="Anantharaman K."/>
            <person name="Brown C.T."/>
            <person name="Hug L.A."/>
            <person name="Sharon I."/>
            <person name="Castelle C.J."/>
            <person name="Probst A.J."/>
            <person name="Thomas B.C."/>
            <person name="Singh A."/>
            <person name="Wilkins M.J."/>
            <person name="Karaoz U."/>
            <person name="Brodie E.L."/>
            <person name="Williams K.H."/>
            <person name="Hubbard S.S."/>
            <person name="Banfield J.F."/>
        </authorList>
    </citation>
    <scope>NUCLEOTIDE SEQUENCE [LARGE SCALE GENOMIC DNA]</scope>
</reference>
<dbReference type="EMBL" id="MEYT01000042">
    <property type="protein sequence ID" value="OGD38389.1"/>
    <property type="molecule type" value="Genomic_DNA"/>
</dbReference>
<comment type="caution">
    <text evidence="3">The sequence shown here is derived from an EMBL/GenBank/DDBJ whole genome shotgun (WGS) entry which is preliminary data.</text>
</comment>
<proteinExistence type="predicted"/>
<feature type="transmembrane region" description="Helical" evidence="1">
    <location>
        <begin position="12"/>
        <end position="31"/>
    </location>
</feature>
<name>A0A1F5C6B9_9BACT</name>
<sequence length="902" mass="95641">MTKIIKKHKFPFVITLAILVAAAGAVFYFSGVQKARGAVQTLLLSNDLSFSIPPLQSFSFDETNATPSTDTTTDINTGNTNTGRYFIITPGQINSTPFGTALPTNITTAGFRSSTLLKGGYNNGNWTFKVKLRNRAAYAHSGKVYVRLWKAVNADMTSPTAVTDWFASPNTINFSATSGEIKTDVFTYNPGGPNLNNEWFYVEYVWYISAKANNSAAGFQFVVDESSGEEAVLTTSWTSTVNPDATSYTNDTNPAMNNLGGKIGDQITITGNSFRNNVCTGSDYKVSIQTFDIPCDNIISWQNTSIVFTIPATINVYGGVGALVVFAAGTSDPTPLDFYVYPTAGALQSPPGVPCANCAREYSAGDTDGVITLTGTAFGLGGTVTILNQPATVNSYSDTAIEVRVPTSIADNLYQGSITLTRTDPPDNRTATWSTFRILPRITGITPSSGVANDPVTISGNHLCQPSQICPGVGSRSTASDNVVFESVQVSDANVTGWTNTVINANVPVGTPVGNITVTVESFNDLSNAFPFVILTPIPNDPSSATLYQFKTNTDTLEPPTTNIAVNGGINQTNVWFRMTMSAVVNVTLIPQVEVKAVGVAFDGTGIADGTGVAYSGAPVLGWVNAGSLSDGTSYHWRARVKNQSTNDVSNWISFGGNADPGDTDFYIDTTFPIISAVNATNIAGNTATIEWTTNESATQQVEYGISTCDPGAYFEPSSGAGSGTSHSITLLGLSSNTTYYYRVRSKDLANNETISPSAPSCNSFLTVAPEVKAMKTLEFFAKQQTTTITAPYTDPGTTFQIYISDASPNIQNAFVEVSGVSSAGAGIDVKVNSAASMTANLSANNVTAFNLMYNIPNPNTTLLVASENNPSPTNTLYMNLTGTSNISLLSAKVVVTYYYSP</sequence>
<dbReference type="InterPro" id="IPR008963">
    <property type="entry name" value="Purple_acid_Pase-like_N"/>
</dbReference>
<dbReference type="Pfam" id="PF01833">
    <property type="entry name" value="TIG"/>
    <property type="match status" value="1"/>
</dbReference>
<dbReference type="InterPro" id="IPR002909">
    <property type="entry name" value="IPT_dom"/>
</dbReference>
<accession>A0A1F5C6B9</accession>
<dbReference type="InterPro" id="IPR003961">
    <property type="entry name" value="FN3_dom"/>
</dbReference>
<dbReference type="SUPFAM" id="SSF81296">
    <property type="entry name" value="E set domains"/>
    <property type="match status" value="3"/>
</dbReference>
<dbReference type="Pfam" id="PF16656">
    <property type="entry name" value="Pur_ac_phosph_N"/>
    <property type="match status" value="1"/>
</dbReference>
<feature type="domain" description="Fibronectin type-III" evidence="2">
    <location>
        <begin position="674"/>
        <end position="770"/>
    </location>
</feature>
<organism evidence="3 4">
    <name type="scientific">Candidatus Azambacteria bacterium RIFCSPLOWO2_01_FULL_46_26</name>
    <dbReference type="NCBI Taxonomy" id="1797299"/>
    <lineage>
        <taxon>Bacteria</taxon>
        <taxon>Candidatus Azamiibacteriota</taxon>
    </lineage>
</organism>
<keyword evidence="1" id="KW-0812">Transmembrane</keyword>
<gene>
    <name evidence="3" type="ORF">A3A25_01305</name>
</gene>
<keyword evidence="1" id="KW-0472">Membrane</keyword>
<keyword evidence="1" id="KW-1133">Transmembrane helix</keyword>